<evidence type="ECO:0000259" key="1">
    <source>
        <dbReference type="Pfam" id="PF07883"/>
    </source>
</evidence>
<sequence length="115" mass="13049">MNHNLENKVWVFNDEVIGEQLDSGVQRKVLAYCEKVMCVEHYFDEGDIGALHTHPNTQITYVVDGEFEFTISGETKIVKKGDAMLKQDGVTHGCKCIKKGILLDIFVPMRTDFVK</sequence>
<dbReference type="InterPro" id="IPR014710">
    <property type="entry name" value="RmlC-like_jellyroll"/>
</dbReference>
<protein>
    <submittedName>
        <fullName evidence="2">Cupin domain-containing protein</fullName>
    </submittedName>
</protein>
<evidence type="ECO:0000313" key="2">
    <source>
        <dbReference type="EMBL" id="SHJ30587.1"/>
    </source>
</evidence>
<dbReference type="InterPro" id="IPR025499">
    <property type="entry name" value="KdgF"/>
</dbReference>
<dbReference type="RefSeq" id="WP_110940917.1">
    <property type="nucleotide sequence ID" value="NZ_FQZV01000020.1"/>
</dbReference>
<evidence type="ECO:0000313" key="3">
    <source>
        <dbReference type="Proteomes" id="UP000184536"/>
    </source>
</evidence>
<dbReference type="InterPro" id="IPR011051">
    <property type="entry name" value="RmlC_Cupin_sf"/>
</dbReference>
<dbReference type="OrthoDB" id="9811153at2"/>
<dbReference type="InterPro" id="IPR052535">
    <property type="entry name" value="Bacilysin_H2HPP_isomerase"/>
</dbReference>
<dbReference type="PANTHER" id="PTHR40112">
    <property type="entry name" value="H2HPP ISOMERASE"/>
    <property type="match status" value="1"/>
</dbReference>
<gene>
    <name evidence="2" type="ORF">SAMN02745975_01755</name>
</gene>
<accession>A0A1M6I7Y1</accession>
<dbReference type="PIRSF" id="PIRSF029883">
    <property type="entry name" value="KdgF"/>
    <property type="match status" value="1"/>
</dbReference>
<keyword evidence="3" id="KW-1185">Reference proteome</keyword>
<dbReference type="SUPFAM" id="SSF51182">
    <property type="entry name" value="RmlC-like cupins"/>
    <property type="match status" value="1"/>
</dbReference>
<reference evidence="3" key="1">
    <citation type="submission" date="2016-11" db="EMBL/GenBank/DDBJ databases">
        <authorList>
            <person name="Varghese N."/>
            <person name="Submissions S."/>
        </authorList>
    </citation>
    <scope>NUCLEOTIDE SEQUENCE [LARGE SCALE GENOMIC DNA]</scope>
    <source>
        <strain evidence="3">DSM 17957</strain>
    </source>
</reference>
<dbReference type="Pfam" id="PF07883">
    <property type="entry name" value="Cupin_2"/>
    <property type="match status" value="1"/>
</dbReference>
<dbReference type="STRING" id="1121919.SAMN02745975_01755"/>
<dbReference type="AlphaFoldDB" id="A0A1M6I7Y1"/>
<dbReference type="EMBL" id="FQZV01000020">
    <property type="protein sequence ID" value="SHJ30587.1"/>
    <property type="molecule type" value="Genomic_DNA"/>
</dbReference>
<dbReference type="PANTHER" id="PTHR40112:SF1">
    <property type="entry name" value="H2HPP ISOMERASE"/>
    <property type="match status" value="1"/>
</dbReference>
<dbReference type="Gene3D" id="2.60.120.10">
    <property type="entry name" value="Jelly Rolls"/>
    <property type="match status" value="1"/>
</dbReference>
<dbReference type="CDD" id="cd02238">
    <property type="entry name" value="cupin_KdgF"/>
    <property type="match status" value="1"/>
</dbReference>
<proteinExistence type="predicted"/>
<name>A0A1M6I7Y1_9FIRM</name>
<dbReference type="Proteomes" id="UP000184536">
    <property type="component" value="Unassembled WGS sequence"/>
</dbReference>
<dbReference type="InterPro" id="IPR013096">
    <property type="entry name" value="Cupin_2"/>
</dbReference>
<organism evidence="2 3">
    <name type="scientific">Geosporobacter subterraneus DSM 17957</name>
    <dbReference type="NCBI Taxonomy" id="1121919"/>
    <lineage>
        <taxon>Bacteria</taxon>
        <taxon>Bacillati</taxon>
        <taxon>Bacillota</taxon>
        <taxon>Clostridia</taxon>
        <taxon>Peptostreptococcales</taxon>
        <taxon>Thermotaleaceae</taxon>
        <taxon>Geosporobacter</taxon>
    </lineage>
</organism>
<feature type="domain" description="Cupin type-2" evidence="1">
    <location>
        <begin position="43"/>
        <end position="98"/>
    </location>
</feature>